<dbReference type="EMBL" id="LKPO01000029">
    <property type="protein sequence ID" value="OLF86388.1"/>
    <property type="molecule type" value="Genomic_DNA"/>
</dbReference>
<proteinExistence type="predicted"/>
<accession>A0A7Z0WTH7</accession>
<reference evidence="2 3" key="1">
    <citation type="journal article" date="2016" name="Front. Microbiol.">
        <title>High-Level Heat Resistance of Spores of Bacillus amyloliquefaciens and Bacillus licheniformis Results from the Presence of a spoVA Operon in a Tn1546 Transposon.</title>
        <authorList>
            <person name="Berendsen E.M."/>
            <person name="Koning R.A."/>
            <person name="Boekhorst J."/>
            <person name="de Jong A."/>
            <person name="Kuipers O.P."/>
            <person name="Wells-Bennik M.H."/>
        </authorList>
    </citation>
    <scope>NUCLEOTIDE SEQUENCE [LARGE SCALE GENOMIC DNA]</scope>
    <source>
        <strain evidence="2 3">B4121</strain>
    </source>
</reference>
<evidence type="ECO:0000313" key="2">
    <source>
        <dbReference type="EMBL" id="OLF86388.1"/>
    </source>
</evidence>
<gene>
    <name evidence="2" type="ORF">B4121_4579</name>
</gene>
<evidence type="ECO:0000256" key="1">
    <source>
        <dbReference type="SAM" id="Coils"/>
    </source>
</evidence>
<name>A0A7Z0WTH7_9BACI</name>
<keyword evidence="1" id="KW-0175">Coiled coil</keyword>
<organism evidence="2 3">
    <name type="scientific">Bacillus paralicheniformis</name>
    <dbReference type="NCBI Taxonomy" id="1648923"/>
    <lineage>
        <taxon>Bacteria</taxon>
        <taxon>Bacillati</taxon>
        <taxon>Bacillota</taxon>
        <taxon>Bacilli</taxon>
        <taxon>Bacillales</taxon>
        <taxon>Bacillaceae</taxon>
        <taxon>Bacillus</taxon>
    </lineage>
</organism>
<evidence type="ECO:0000313" key="3">
    <source>
        <dbReference type="Proteomes" id="UP000185604"/>
    </source>
</evidence>
<dbReference type="Proteomes" id="UP000185604">
    <property type="component" value="Unassembled WGS sequence"/>
</dbReference>
<comment type="caution">
    <text evidence="2">The sequence shown here is derived from an EMBL/GenBank/DDBJ whole genome shotgun (WGS) entry which is preliminary data.</text>
</comment>
<dbReference type="RefSeq" id="WP_075213370.1">
    <property type="nucleotide sequence ID" value="NZ_LKPO01000029.1"/>
</dbReference>
<feature type="coiled-coil region" evidence="1">
    <location>
        <begin position="87"/>
        <end position="162"/>
    </location>
</feature>
<sequence length="170" mass="19337">MKQYEVTKHAIDRAVERLGVLRSVAPNHLVQLMQTAVYVGSNPDKRGGRQEVYDHHKSRVRFIVYKNKIVTVYKMPAPLDAIPDEMKAALRRKANAMIRRIKRETRALNVQLAEKNLEIAQLELNRAKARSNKVIASIDEKISVLKSEYSDLAAKRSELAEKEKGVAAYV</sequence>
<protein>
    <submittedName>
        <fullName evidence="2">Uncharacterized protein</fullName>
    </submittedName>
</protein>
<dbReference type="AlphaFoldDB" id="A0A7Z0WTH7"/>